<dbReference type="AlphaFoldDB" id="A0A4Y9QZP8"/>
<dbReference type="CDD" id="cd03801">
    <property type="entry name" value="GT4_PimA-like"/>
    <property type="match status" value="1"/>
</dbReference>
<reference evidence="2 3" key="1">
    <citation type="submission" date="2019-03" db="EMBL/GenBank/DDBJ databases">
        <title>Algoriphagus sp. nov, a new strain isolated from root system soil of mangrove plant Kandelia.</title>
        <authorList>
            <person name="Yin Q."/>
            <person name="Wang K."/>
            <person name="Song Z."/>
        </authorList>
    </citation>
    <scope>NUCLEOTIDE SEQUENCE [LARGE SCALE GENOMIC DNA]</scope>
    <source>
        <strain evidence="2 3">XY-J91</strain>
    </source>
</reference>
<protein>
    <submittedName>
        <fullName evidence="2">Glycosyltransferase family 1 protein</fullName>
    </submittedName>
</protein>
<keyword evidence="3" id="KW-1185">Reference proteome</keyword>
<sequence>MKFLIFSHVLHTNANGLFYGYGPYVKEMNIWGKYVDELWVLAPLKKNGSPDPIDLPYSHPNIRFIEVPSFQITSIYHIPNAILATLVVLIKGVYFSAKADHLHLRCPGNMGLLGSIIQTFFPFKPKTTKYAGNWDRNAPKPWSYKMQQWILNNTLISRKMKVLAYGKWNDQTTNILPFFTASYSKNQIVEVIKPDIQKCINLIFVGSMTSNKRPELAYELLKDLIKSGKTVQLEFLGKGPEIERIAKFAKEDKMEDFIQLRGNVPASDVIEKLKKSHFLIFGSKSEGWPKAVAEAMFWGCIPVTSPVSCVPEMLGNGERGFLMHNNLEGVHAFIQRCISEPKTFKEISQLAMNWSRSYTLETFEKSIKELL</sequence>
<keyword evidence="2" id="KW-0808">Transferase</keyword>
<dbReference type="Proteomes" id="UP000297647">
    <property type="component" value="Unassembled WGS sequence"/>
</dbReference>
<evidence type="ECO:0000313" key="3">
    <source>
        <dbReference type="Proteomes" id="UP000297647"/>
    </source>
</evidence>
<dbReference type="Pfam" id="PF00534">
    <property type="entry name" value="Glycos_transf_1"/>
    <property type="match status" value="1"/>
</dbReference>
<feature type="domain" description="Glycosyl transferase family 1" evidence="1">
    <location>
        <begin position="202"/>
        <end position="348"/>
    </location>
</feature>
<gene>
    <name evidence="2" type="ORF">E4S40_00755</name>
</gene>
<dbReference type="PANTHER" id="PTHR12526">
    <property type="entry name" value="GLYCOSYLTRANSFERASE"/>
    <property type="match status" value="1"/>
</dbReference>
<dbReference type="SUPFAM" id="SSF53756">
    <property type="entry name" value="UDP-Glycosyltransferase/glycogen phosphorylase"/>
    <property type="match status" value="1"/>
</dbReference>
<dbReference type="Gene3D" id="3.40.50.2000">
    <property type="entry name" value="Glycogen Phosphorylase B"/>
    <property type="match status" value="1"/>
</dbReference>
<comment type="caution">
    <text evidence="2">The sequence shown here is derived from an EMBL/GenBank/DDBJ whole genome shotgun (WGS) entry which is preliminary data.</text>
</comment>
<name>A0A4Y9QZP8_9BACT</name>
<dbReference type="InterPro" id="IPR001296">
    <property type="entry name" value="Glyco_trans_1"/>
</dbReference>
<evidence type="ECO:0000313" key="2">
    <source>
        <dbReference type="EMBL" id="TFV97218.1"/>
    </source>
</evidence>
<dbReference type="OrthoDB" id="1395864at2"/>
<dbReference type="RefSeq" id="WP_135069405.1">
    <property type="nucleotide sequence ID" value="NZ_SPSB01000001.1"/>
</dbReference>
<evidence type="ECO:0000259" key="1">
    <source>
        <dbReference type="Pfam" id="PF00534"/>
    </source>
</evidence>
<dbReference type="GO" id="GO:0016757">
    <property type="term" value="F:glycosyltransferase activity"/>
    <property type="evidence" value="ECO:0007669"/>
    <property type="project" value="InterPro"/>
</dbReference>
<dbReference type="EMBL" id="SPSB01000001">
    <property type="protein sequence ID" value="TFV97218.1"/>
    <property type="molecule type" value="Genomic_DNA"/>
</dbReference>
<accession>A0A4Y9QZP8</accession>
<organism evidence="2 3">
    <name type="scientific">Algoriphagus kandeliae</name>
    <dbReference type="NCBI Taxonomy" id="2562278"/>
    <lineage>
        <taxon>Bacteria</taxon>
        <taxon>Pseudomonadati</taxon>
        <taxon>Bacteroidota</taxon>
        <taxon>Cytophagia</taxon>
        <taxon>Cytophagales</taxon>
        <taxon>Cyclobacteriaceae</taxon>
        <taxon>Algoriphagus</taxon>
    </lineage>
</organism>
<proteinExistence type="predicted"/>